<dbReference type="STRING" id="436010.A0A166EDK3"/>
<evidence type="ECO:0000313" key="3">
    <source>
        <dbReference type="Proteomes" id="UP000076532"/>
    </source>
</evidence>
<dbReference type="OrthoDB" id="10262250at2759"/>
<evidence type="ECO:0000313" key="2">
    <source>
        <dbReference type="EMBL" id="KZP15650.1"/>
    </source>
</evidence>
<dbReference type="EMBL" id="KV417602">
    <property type="protein sequence ID" value="KZP15650.1"/>
    <property type="molecule type" value="Genomic_DNA"/>
</dbReference>
<protein>
    <submittedName>
        <fullName evidence="2">Uncharacterized protein</fullName>
    </submittedName>
</protein>
<proteinExistence type="predicted"/>
<feature type="region of interest" description="Disordered" evidence="1">
    <location>
        <begin position="127"/>
        <end position="146"/>
    </location>
</feature>
<dbReference type="Proteomes" id="UP000076532">
    <property type="component" value="Unassembled WGS sequence"/>
</dbReference>
<organism evidence="2 3">
    <name type="scientific">Athelia psychrophila</name>
    <dbReference type="NCBI Taxonomy" id="1759441"/>
    <lineage>
        <taxon>Eukaryota</taxon>
        <taxon>Fungi</taxon>
        <taxon>Dikarya</taxon>
        <taxon>Basidiomycota</taxon>
        <taxon>Agaricomycotina</taxon>
        <taxon>Agaricomycetes</taxon>
        <taxon>Agaricomycetidae</taxon>
        <taxon>Atheliales</taxon>
        <taxon>Atheliaceae</taxon>
        <taxon>Athelia</taxon>
    </lineage>
</organism>
<dbReference type="AlphaFoldDB" id="A0A166EDK3"/>
<accession>A0A166EDK3</accession>
<evidence type="ECO:0000256" key="1">
    <source>
        <dbReference type="SAM" id="MobiDB-lite"/>
    </source>
</evidence>
<name>A0A166EDK3_9AGAM</name>
<keyword evidence="3" id="KW-1185">Reference proteome</keyword>
<sequence length="146" mass="16135">MEETLIPAYLRLSKYFDHHWGFFKYCANQFHGPRQNVTKAQAQALHQKLSAAKSYDAFADIIGSRTGGDEFREIEEAINLRPDRHLAALKLAEKVNNARLNATQSREPRAAIPRCADCAPNARRMPIPSVISGHDAVTPTPGGGVP</sequence>
<reference evidence="2 3" key="1">
    <citation type="journal article" date="2016" name="Mol. Biol. Evol.">
        <title>Comparative Genomics of Early-Diverging Mushroom-Forming Fungi Provides Insights into the Origins of Lignocellulose Decay Capabilities.</title>
        <authorList>
            <person name="Nagy L.G."/>
            <person name="Riley R."/>
            <person name="Tritt A."/>
            <person name="Adam C."/>
            <person name="Daum C."/>
            <person name="Floudas D."/>
            <person name="Sun H."/>
            <person name="Yadav J.S."/>
            <person name="Pangilinan J."/>
            <person name="Larsson K.H."/>
            <person name="Matsuura K."/>
            <person name="Barry K."/>
            <person name="Labutti K."/>
            <person name="Kuo R."/>
            <person name="Ohm R.A."/>
            <person name="Bhattacharya S.S."/>
            <person name="Shirouzu T."/>
            <person name="Yoshinaga Y."/>
            <person name="Martin F.M."/>
            <person name="Grigoriev I.V."/>
            <person name="Hibbett D.S."/>
        </authorList>
    </citation>
    <scope>NUCLEOTIDE SEQUENCE [LARGE SCALE GENOMIC DNA]</scope>
    <source>
        <strain evidence="2 3">CBS 109695</strain>
    </source>
</reference>
<gene>
    <name evidence="2" type="ORF">FIBSPDRAFT_935070</name>
</gene>